<dbReference type="Pfam" id="PF00012">
    <property type="entry name" value="HSP70"/>
    <property type="match status" value="1"/>
</dbReference>
<keyword evidence="4" id="KW-1185">Reference proteome</keyword>
<dbReference type="EMBL" id="BSYO01000013">
    <property type="protein sequence ID" value="GMH14259.1"/>
    <property type="molecule type" value="Genomic_DNA"/>
</dbReference>
<dbReference type="SUPFAM" id="SSF53067">
    <property type="entry name" value="Actin-like ATPase domain"/>
    <property type="match status" value="1"/>
</dbReference>
<comment type="caution">
    <text evidence="3">The sequence shown here is derived from an EMBL/GenBank/DDBJ whole genome shotgun (WGS) entry which is preliminary data.</text>
</comment>
<proteinExistence type="predicted"/>
<keyword evidence="2" id="KW-0067">ATP-binding</keyword>
<dbReference type="PANTHER" id="PTHR45639">
    <property type="entry name" value="HSC70CB, ISOFORM G-RELATED"/>
    <property type="match status" value="1"/>
</dbReference>
<accession>A0AAD3SP54</accession>
<gene>
    <name evidence="3" type="ORF">Nepgr_016100</name>
</gene>
<dbReference type="PANTHER" id="PTHR45639:SF4">
    <property type="entry name" value="HSC70CB, ISOFORM G"/>
    <property type="match status" value="1"/>
</dbReference>
<dbReference type="GO" id="GO:0005829">
    <property type="term" value="C:cytosol"/>
    <property type="evidence" value="ECO:0007669"/>
    <property type="project" value="TreeGrafter"/>
</dbReference>
<evidence type="ECO:0008006" key="5">
    <source>
        <dbReference type="Google" id="ProtNLM"/>
    </source>
</evidence>
<dbReference type="FunFam" id="3.30.420.40:FF:000171">
    <property type="entry name" value="Heat shock 70 kDa protein 4"/>
    <property type="match status" value="1"/>
</dbReference>
<dbReference type="Gene3D" id="3.30.420.40">
    <property type="match status" value="2"/>
</dbReference>
<protein>
    <recommendedName>
        <fullName evidence="5">Heat shock protein 70</fullName>
    </recommendedName>
</protein>
<keyword evidence="1" id="KW-0547">Nucleotide-binding</keyword>
<name>A0AAD3SP54_NEPGR</name>
<dbReference type="GO" id="GO:0140662">
    <property type="term" value="F:ATP-dependent protein folding chaperone"/>
    <property type="evidence" value="ECO:0007669"/>
    <property type="project" value="InterPro"/>
</dbReference>
<organism evidence="3 4">
    <name type="scientific">Nepenthes gracilis</name>
    <name type="common">Slender pitcher plant</name>
    <dbReference type="NCBI Taxonomy" id="150966"/>
    <lineage>
        <taxon>Eukaryota</taxon>
        <taxon>Viridiplantae</taxon>
        <taxon>Streptophyta</taxon>
        <taxon>Embryophyta</taxon>
        <taxon>Tracheophyta</taxon>
        <taxon>Spermatophyta</taxon>
        <taxon>Magnoliopsida</taxon>
        <taxon>eudicotyledons</taxon>
        <taxon>Gunneridae</taxon>
        <taxon>Pentapetalae</taxon>
        <taxon>Caryophyllales</taxon>
        <taxon>Nepenthaceae</taxon>
        <taxon>Nepenthes</taxon>
    </lineage>
</organism>
<dbReference type="InterPro" id="IPR043129">
    <property type="entry name" value="ATPase_NBD"/>
</dbReference>
<evidence type="ECO:0000256" key="2">
    <source>
        <dbReference type="ARBA" id="ARBA00022840"/>
    </source>
</evidence>
<sequence length="124" mass="13762">MVLSSLKGIAEKNLKAAVVDFRIKIPVYFTDIQRQAVLDAATIAGLHSLQLIHETTAIALAYGIYKTELPEQDQLNIAFVDIGHLSMQVSLLVFNKDCSKFCLIHLIKLLGAETLTKFCFSFCC</sequence>
<dbReference type="InterPro" id="IPR013126">
    <property type="entry name" value="Hsp_70_fam"/>
</dbReference>
<evidence type="ECO:0000256" key="1">
    <source>
        <dbReference type="ARBA" id="ARBA00022741"/>
    </source>
</evidence>
<reference evidence="3" key="1">
    <citation type="submission" date="2023-05" db="EMBL/GenBank/DDBJ databases">
        <title>Nepenthes gracilis genome sequencing.</title>
        <authorList>
            <person name="Fukushima K."/>
        </authorList>
    </citation>
    <scope>NUCLEOTIDE SEQUENCE</scope>
    <source>
        <strain evidence="3">SING2019-196</strain>
    </source>
</reference>
<dbReference type="Proteomes" id="UP001279734">
    <property type="component" value="Unassembled WGS sequence"/>
</dbReference>
<evidence type="ECO:0000313" key="4">
    <source>
        <dbReference type="Proteomes" id="UP001279734"/>
    </source>
</evidence>
<dbReference type="AlphaFoldDB" id="A0AAD3SP54"/>
<dbReference type="GO" id="GO:0005524">
    <property type="term" value="F:ATP binding"/>
    <property type="evidence" value="ECO:0007669"/>
    <property type="project" value="UniProtKB-KW"/>
</dbReference>
<evidence type="ECO:0000313" key="3">
    <source>
        <dbReference type="EMBL" id="GMH14259.1"/>
    </source>
</evidence>
<dbReference type="GO" id="GO:0005634">
    <property type="term" value="C:nucleus"/>
    <property type="evidence" value="ECO:0007669"/>
    <property type="project" value="TreeGrafter"/>
</dbReference>